<comment type="caution">
    <text evidence="3">The sequence shown here is derived from an EMBL/GenBank/DDBJ whole genome shotgun (WGS) entry which is preliminary data.</text>
</comment>
<gene>
    <name evidence="3" type="ORF">BGZ97_009676</name>
</gene>
<evidence type="ECO:0000256" key="2">
    <source>
        <dbReference type="SAM" id="Phobius"/>
    </source>
</evidence>
<keyword evidence="2" id="KW-0812">Transmembrane</keyword>
<evidence type="ECO:0000256" key="1">
    <source>
        <dbReference type="SAM" id="MobiDB-lite"/>
    </source>
</evidence>
<evidence type="ECO:0000313" key="3">
    <source>
        <dbReference type="EMBL" id="KAG0278827.1"/>
    </source>
</evidence>
<dbReference type="EMBL" id="JAAAIN010004718">
    <property type="protein sequence ID" value="KAG0278827.1"/>
    <property type="molecule type" value="Genomic_DNA"/>
</dbReference>
<reference evidence="3" key="1">
    <citation type="journal article" date="2020" name="Fungal Divers.">
        <title>Resolving the Mortierellaceae phylogeny through synthesis of multi-gene phylogenetics and phylogenomics.</title>
        <authorList>
            <person name="Vandepol N."/>
            <person name="Liber J."/>
            <person name="Desiro A."/>
            <person name="Na H."/>
            <person name="Kennedy M."/>
            <person name="Barry K."/>
            <person name="Grigoriev I.V."/>
            <person name="Miller A.N."/>
            <person name="O'Donnell K."/>
            <person name="Stajich J.E."/>
            <person name="Bonito G."/>
        </authorList>
    </citation>
    <scope>NUCLEOTIDE SEQUENCE</scope>
    <source>
        <strain evidence="3">NVP60</strain>
    </source>
</reference>
<feature type="transmembrane region" description="Helical" evidence="2">
    <location>
        <begin position="88"/>
        <end position="110"/>
    </location>
</feature>
<sequence>MAEGSYQFNPNKFMAADMTCDLRKWANITQEAERIRQEAERIRQEAERSRQEAERSRQEAERNRQEAERNRQEADRQEAERIHQETELYRWTIALVVFGIVVIVMVLFVCRKSRRARKSFQVLKSNLTPSMWGEDKLADDRASVENYQLLASQEDH</sequence>
<keyword evidence="4" id="KW-1185">Reference proteome</keyword>
<organism evidence="3 4">
    <name type="scientific">Linnemannia gamsii</name>
    <dbReference type="NCBI Taxonomy" id="64522"/>
    <lineage>
        <taxon>Eukaryota</taxon>
        <taxon>Fungi</taxon>
        <taxon>Fungi incertae sedis</taxon>
        <taxon>Mucoromycota</taxon>
        <taxon>Mortierellomycotina</taxon>
        <taxon>Mortierellomycetes</taxon>
        <taxon>Mortierellales</taxon>
        <taxon>Mortierellaceae</taxon>
        <taxon>Linnemannia</taxon>
    </lineage>
</organism>
<proteinExistence type="predicted"/>
<evidence type="ECO:0000313" key="4">
    <source>
        <dbReference type="Proteomes" id="UP000823405"/>
    </source>
</evidence>
<dbReference type="Proteomes" id="UP000823405">
    <property type="component" value="Unassembled WGS sequence"/>
</dbReference>
<keyword evidence="2" id="KW-1133">Transmembrane helix</keyword>
<keyword evidence="2" id="KW-0472">Membrane</keyword>
<accession>A0A9P6QNA9</accession>
<name>A0A9P6QNA9_9FUNG</name>
<dbReference type="AlphaFoldDB" id="A0A9P6QNA9"/>
<protein>
    <submittedName>
        <fullName evidence="3">Uncharacterized protein</fullName>
    </submittedName>
</protein>
<feature type="region of interest" description="Disordered" evidence="1">
    <location>
        <begin position="36"/>
        <end position="79"/>
    </location>
</feature>